<accession>A0A026WW38</accession>
<dbReference type="Proteomes" id="UP000053097">
    <property type="component" value="Unassembled WGS sequence"/>
</dbReference>
<proteinExistence type="predicted"/>
<evidence type="ECO:0000313" key="2">
    <source>
        <dbReference type="Proteomes" id="UP000053097"/>
    </source>
</evidence>
<sequence length="25" mass="3067">MQIPYHRVRNRFCLGPTSKEIFRCN</sequence>
<dbReference type="EMBL" id="KK107078">
    <property type="protein sequence ID" value="EZA60300.1"/>
    <property type="molecule type" value="Genomic_DNA"/>
</dbReference>
<keyword evidence="2" id="KW-1185">Reference proteome</keyword>
<dbReference type="AlphaFoldDB" id="A0A026WW38"/>
<evidence type="ECO:0000313" key="1">
    <source>
        <dbReference type="EMBL" id="EZA60300.1"/>
    </source>
</evidence>
<name>A0A026WW38_OOCBI</name>
<protein>
    <submittedName>
        <fullName evidence="1">Uncharacterized protein</fullName>
    </submittedName>
</protein>
<gene>
    <name evidence="1" type="ORF">X777_13389</name>
</gene>
<organism evidence="1 2">
    <name type="scientific">Ooceraea biroi</name>
    <name type="common">Clonal raider ant</name>
    <name type="synonym">Cerapachys biroi</name>
    <dbReference type="NCBI Taxonomy" id="2015173"/>
    <lineage>
        <taxon>Eukaryota</taxon>
        <taxon>Metazoa</taxon>
        <taxon>Ecdysozoa</taxon>
        <taxon>Arthropoda</taxon>
        <taxon>Hexapoda</taxon>
        <taxon>Insecta</taxon>
        <taxon>Pterygota</taxon>
        <taxon>Neoptera</taxon>
        <taxon>Endopterygota</taxon>
        <taxon>Hymenoptera</taxon>
        <taxon>Apocrita</taxon>
        <taxon>Aculeata</taxon>
        <taxon>Formicoidea</taxon>
        <taxon>Formicidae</taxon>
        <taxon>Dorylinae</taxon>
        <taxon>Ooceraea</taxon>
    </lineage>
</organism>
<reference evidence="1 2" key="1">
    <citation type="journal article" date="2014" name="Curr. Biol.">
        <title>The genome of the clonal raider ant Cerapachys biroi.</title>
        <authorList>
            <person name="Oxley P.R."/>
            <person name="Ji L."/>
            <person name="Fetter-Pruneda I."/>
            <person name="McKenzie S.K."/>
            <person name="Li C."/>
            <person name="Hu H."/>
            <person name="Zhang G."/>
            <person name="Kronauer D.J."/>
        </authorList>
    </citation>
    <scope>NUCLEOTIDE SEQUENCE [LARGE SCALE GENOMIC DNA]</scope>
</reference>